<keyword evidence="3" id="KW-0813">Transport</keyword>
<dbReference type="PANTHER" id="PTHR30294:SF38">
    <property type="entry name" value="TRANSPORT PERMEASE PROTEIN"/>
    <property type="match status" value="1"/>
</dbReference>
<dbReference type="EMBL" id="JADGMQ010000016">
    <property type="protein sequence ID" value="MBI1622380.1"/>
    <property type="molecule type" value="Genomic_DNA"/>
</dbReference>
<keyword evidence="6 8" id="KW-1133">Transmembrane helix</keyword>
<evidence type="ECO:0000256" key="7">
    <source>
        <dbReference type="ARBA" id="ARBA00023136"/>
    </source>
</evidence>
<evidence type="ECO:0000256" key="6">
    <source>
        <dbReference type="ARBA" id="ARBA00022989"/>
    </source>
</evidence>
<dbReference type="PROSITE" id="PS51012">
    <property type="entry name" value="ABC_TM2"/>
    <property type="match status" value="1"/>
</dbReference>
<feature type="transmembrane region" description="Helical" evidence="8">
    <location>
        <begin position="314"/>
        <end position="334"/>
    </location>
</feature>
<evidence type="ECO:0000256" key="4">
    <source>
        <dbReference type="ARBA" id="ARBA00022475"/>
    </source>
</evidence>
<comment type="similarity">
    <text evidence="2">Belongs to the ABC-2 integral membrane protein family.</text>
</comment>
<dbReference type="InterPro" id="IPR051449">
    <property type="entry name" value="ABC-2_transporter_component"/>
</dbReference>
<dbReference type="InterPro" id="IPR047817">
    <property type="entry name" value="ABC2_TM_bact-type"/>
</dbReference>
<evidence type="ECO:0000313" key="10">
    <source>
        <dbReference type="EMBL" id="MBI1622380.1"/>
    </source>
</evidence>
<keyword evidence="11" id="KW-1185">Reference proteome</keyword>
<keyword evidence="5 8" id="KW-0812">Transmembrane</keyword>
<name>A0ABS0SGE7_9HYPH</name>
<dbReference type="PANTHER" id="PTHR30294">
    <property type="entry name" value="MEMBRANE COMPONENT OF ABC TRANSPORTER YHHJ-RELATED"/>
    <property type="match status" value="1"/>
</dbReference>
<protein>
    <submittedName>
        <fullName evidence="10">ABC transporter permease</fullName>
    </submittedName>
</protein>
<evidence type="ECO:0000256" key="2">
    <source>
        <dbReference type="ARBA" id="ARBA00007783"/>
    </source>
</evidence>
<keyword evidence="4" id="KW-1003">Cell membrane</keyword>
<evidence type="ECO:0000256" key="8">
    <source>
        <dbReference type="SAM" id="Phobius"/>
    </source>
</evidence>
<feature type="domain" description="ABC transmembrane type-2" evidence="9">
    <location>
        <begin position="166"/>
        <end position="393"/>
    </location>
</feature>
<feature type="transmembrane region" description="Helical" evidence="8">
    <location>
        <begin position="200"/>
        <end position="224"/>
    </location>
</feature>
<feature type="transmembrane region" description="Helical" evidence="8">
    <location>
        <begin position="16"/>
        <end position="37"/>
    </location>
</feature>
<keyword evidence="7 8" id="KW-0472">Membrane</keyword>
<comment type="subcellular location">
    <subcellularLocation>
        <location evidence="1">Cell membrane</location>
        <topology evidence="1">Multi-pass membrane protein</topology>
    </subcellularLocation>
</comment>
<evidence type="ECO:0000259" key="9">
    <source>
        <dbReference type="PROSITE" id="PS51012"/>
    </source>
</evidence>
<evidence type="ECO:0000313" key="11">
    <source>
        <dbReference type="Proteomes" id="UP000601789"/>
    </source>
</evidence>
<accession>A0ABS0SGE7</accession>
<proteinExistence type="inferred from homology"/>
<sequence length="396" mass="41620">MFRVMALTVIRDRGSLALAFVLPPVIFMIFAAIFASVGGGDFRLQVALGASPDAPIPARLEQALREDDSLRMLPGVSASREAIAELIQKGRADVGLFVKAPAAADAEAPFIVLVDPGKLIAGSIMTGQLQRMIASELPEIALARTAITVEQLAGGFTIEQKVRLDAALVAVAEGNGATSDSAPLVTTEQVGPSRGGTAAIAYYAGAVSILFLLFSSLQSAAMLIEERDTGILDRIAVGPAGTDVVVIGKFLFLTVQGVVQVSLIFLAAVLLHDLELAPRFGAWLLVTVTASTAAAGLGLAVASACTSKLQAQTISTFVVLVSSALGGSMVPRFMMPPWLQDIGWFTPNAWTVEAYYGILWRDERLRELLAELSLLGLVALVALGASIVVSRFRLSM</sequence>
<evidence type="ECO:0000256" key="5">
    <source>
        <dbReference type="ARBA" id="ARBA00022692"/>
    </source>
</evidence>
<feature type="transmembrane region" description="Helical" evidence="8">
    <location>
        <begin position="368"/>
        <end position="389"/>
    </location>
</feature>
<dbReference type="Proteomes" id="UP000601789">
    <property type="component" value="Unassembled WGS sequence"/>
</dbReference>
<evidence type="ECO:0000256" key="3">
    <source>
        <dbReference type="ARBA" id="ARBA00022448"/>
    </source>
</evidence>
<dbReference type="Pfam" id="PF12698">
    <property type="entry name" value="ABC2_membrane_3"/>
    <property type="match status" value="1"/>
</dbReference>
<feature type="transmembrane region" description="Helical" evidence="8">
    <location>
        <begin position="244"/>
        <end position="268"/>
    </location>
</feature>
<evidence type="ECO:0000256" key="1">
    <source>
        <dbReference type="ARBA" id="ARBA00004651"/>
    </source>
</evidence>
<feature type="transmembrane region" description="Helical" evidence="8">
    <location>
        <begin position="280"/>
        <end position="302"/>
    </location>
</feature>
<reference evidence="10 11" key="1">
    <citation type="submission" date="2020-10" db="EMBL/GenBank/DDBJ databases">
        <title>Aquamicrobium zhengzhouensis sp. nov., a exopolysaccharide producing bacterium isolated from farmland soil.</title>
        <authorList>
            <person name="Wang X."/>
        </authorList>
    </citation>
    <scope>NUCLEOTIDE SEQUENCE [LARGE SCALE GENOMIC DNA]</scope>
    <source>
        <strain evidence="11">cd-1</strain>
    </source>
</reference>
<gene>
    <name evidence="10" type="ORF">IOD40_17100</name>
</gene>
<dbReference type="InterPro" id="IPR013525">
    <property type="entry name" value="ABC2_TM"/>
</dbReference>
<organism evidence="10 11">
    <name type="scientific">Aquamicrobium zhengzhouense</name>
    <dbReference type="NCBI Taxonomy" id="2781738"/>
    <lineage>
        <taxon>Bacteria</taxon>
        <taxon>Pseudomonadati</taxon>
        <taxon>Pseudomonadota</taxon>
        <taxon>Alphaproteobacteria</taxon>
        <taxon>Hyphomicrobiales</taxon>
        <taxon>Phyllobacteriaceae</taxon>
        <taxon>Aquamicrobium</taxon>
    </lineage>
</organism>
<comment type="caution">
    <text evidence="10">The sequence shown here is derived from an EMBL/GenBank/DDBJ whole genome shotgun (WGS) entry which is preliminary data.</text>
</comment>